<dbReference type="PANTHER" id="PTHR10151">
    <property type="entry name" value="ECTONUCLEOTIDE PYROPHOSPHATASE/PHOSPHODIESTERASE"/>
    <property type="match status" value="1"/>
</dbReference>
<gene>
    <name evidence="2" type="ORF">GCM10017772_11280</name>
</gene>
<dbReference type="PANTHER" id="PTHR10151:SF120">
    <property type="entry name" value="BIS(5'-ADENOSYL)-TRIPHOSPHATASE"/>
    <property type="match status" value="1"/>
</dbReference>
<sequence length="503" mass="55273">MRPVLLLDVVGLTARALAHMPRLRRLADSGWQSELATVLPAVTCSVQSSMLTGLMPAEHGIVGNGWYFRELGDVYLWRQHNRLVGGEKLWEAGRRHDPEYSAANVCWWYAMGMTTDVTITPRPIYHADGRKSPDAYVRPASLHDELTGRFGDFPLFTYWGPTASIASTRWIVDVTRHLLRTRASHLTTAYLPHLDYDLQRFGPQSPEADRAAADLDAALAPLLDDAEAGGVTVVAVSEYGIAPANRPVDINRILRREGFLEVYVQDGREQLDPWASRAFAVADHQVAHVYVTDPSDVARVADLLREVPGVDEVLDREAQARYGLDHERAGELVVVAEPGSWFTYYYWLNDDRAPEFARGVDIHRKPGYDPAELFFDPADPLAKAKAGLNLVRKKLGLRYAMGTTPLDPSYVRGTHGRLPDSAADTPLVLCSDARIPAAVSRWVEDDAGQVPATAVKGLVLDLQGALRTAGASPAGSTPRRRPPGQVPRGTPRAPRSLRPPGPA</sequence>
<dbReference type="EMBL" id="BNAS01000001">
    <property type="protein sequence ID" value="GHH68207.1"/>
    <property type="molecule type" value="Genomic_DNA"/>
</dbReference>
<reference evidence="2" key="2">
    <citation type="submission" date="2020-09" db="EMBL/GenBank/DDBJ databases">
        <authorList>
            <person name="Sun Q."/>
            <person name="Zhou Y."/>
        </authorList>
    </citation>
    <scope>NUCLEOTIDE SEQUENCE</scope>
    <source>
        <strain evidence="2">CGMCC 4.7398</strain>
    </source>
</reference>
<dbReference type="Pfam" id="PF01663">
    <property type="entry name" value="Phosphodiest"/>
    <property type="match status" value="1"/>
</dbReference>
<dbReference type="SUPFAM" id="SSF53649">
    <property type="entry name" value="Alkaline phosphatase-like"/>
    <property type="match status" value="1"/>
</dbReference>
<organism evidence="2 3">
    <name type="scientific">Promicromonospora soli</name>
    <dbReference type="NCBI Taxonomy" id="2035533"/>
    <lineage>
        <taxon>Bacteria</taxon>
        <taxon>Bacillati</taxon>
        <taxon>Actinomycetota</taxon>
        <taxon>Actinomycetes</taxon>
        <taxon>Micrococcales</taxon>
        <taxon>Promicromonosporaceae</taxon>
        <taxon>Promicromonospora</taxon>
    </lineage>
</organism>
<dbReference type="InterPro" id="IPR023116">
    <property type="entry name" value="Phosphonoacetate_hydro_insert"/>
</dbReference>
<dbReference type="AlphaFoldDB" id="A0A919FL19"/>
<dbReference type="Proteomes" id="UP000627369">
    <property type="component" value="Unassembled WGS sequence"/>
</dbReference>
<evidence type="ECO:0000313" key="2">
    <source>
        <dbReference type="EMBL" id="GHH68207.1"/>
    </source>
</evidence>
<dbReference type="RefSeq" id="WP_189668202.1">
    <property type="nucleotide sequence ID" value="NZ_BNAS01000001.1"/>
</dbReference>
<evidence type="ECO:0000313" key="3">
    <source>
        <dbReference type="Proteomes" id="UP000627369"/>
    </source>
</evidence>
<keyword evidence="3" id="KW-1185">Reference proteome</keyword>
<dbReference type="GO" id="GO:0016787">
    <property type="term" value="F:hydrolase activity"/>
    <property type="evidence" value="ECO:0007669"/>
    <property type="project" value="UniProtKB-ARBA"/>
</dbReference>
<accession>A0A919FL19</accession>
<reference evidence="2" key="1">
    <citation type="journal article" date="2014" name="Int. J. Syst. Evol. Microbiol.">
        <title>Complete genome sequence of Corynebacterium casei LMG S-19264T (=DSM 44701T), isolated from a smear-ripened cheese.</title>
        <authorList>
            <consortium name="US DOE Joint Genome Institute (JGI-PGF)"/>
            <person name="Walter F."/>
            <person name="Albersmeier A."/>
            <person name="Kalinowski J."/>
            <person name="Ruckert C."/>
        </authorList>
    </citation>
    <scope>NUCLEOTIDE SEQUENCE</scope>
    <source>
        <strain evidence="2">CGMCC 4.7398</strain>
    </source>
</reference>
<protein>
    <submittedName>
        <fullName evidence="2">Alkaline phosphatase family protein</fullName>
    </submittedName>
</protein>
<dbReference type="Gene3D" id="3.40.720.10">
    <property type="entry name" value="Alkaline Phosphatase, subunit A"/>
    <property type="match status" value="1"/>
</dbReference>
<feature type="region of interest" description="Disordered" evidence="1">
    <location>
        <begin position="468"/>
        <end position="503"/>
    </location>
</feature>
<proteinExistence type="predicted"/>
<dbReference type="InterPro" id="IPR002591">
    <property type="entry name" value="Phosphodiest/P_Trfase"/>
</dbReference>
<dbReference type="Gene3D" id="3.30.1360.110">
    <property type="entry name" value="Domain 2, Phosphonoacetate Hydrolase"/>
    <property type="match status" value="1"/>
</dbReference>
<comment type="caution">
    <text evidence="2">The sequence shown here is derived from an EMBL/GenBank/DDBJ whole genome shotgun (WGS) entry which is preliminary data.</text>
</comment>
<name>A0A919FL19_9MICO</name>
<evidence type="ECO:0000256" key="1">
    <source>
        <dbReference type="SAM" id="MobiDB-lite"/>
    </source>
</evidence>
<dbReference type="InterPro" id="IPR017850">
    <property type="entry name" value="Alkaline_phosphatase_core_sf"/>
</dbReference>